<dbReference type="InterPro" id="IPR017972">
    <property type="entry name" value="Cyt_P450_CS"/>
</dbReference>
<dbReference type="InterPro" id="IPR001128">
    <property type="entry name" value="Cyt_P450"/>
</dbReference>
<dbReference type="CDD" id="cd11054">
    <property type="entry name" value="CYP24A1-like"/>
    <property type="match status" value="1"/>
</dbReference>
<dbReference type="PRINTS" id="PR00385">
    <property type="entry name" value="P450"/>
</dbReference>
<evidence type="ECO:0000256" key="3">
    <source>
        <dbReference type="ARBA" id="ARBA00022617"/>
    </source>
</evidence>
<evidence type="ECO:0000256" key="9">
    <source>
        <dbReference type="RuleBase" id="RU000461"/>
    </source>
</evidence>
<reference evidence="11" key="1">
    <citation type="journal article" date="2023" name="G3 (Bethesda)">
        <title>Whole genome assemblies of Zophobas morio and Tenebrio molitor.</title>
        <authorList>
            <person name="Kaur S."/>
            <person name="Stinson S.A."/>
            <person name="diCenzo G.C."/>
        </authorList>
    </citation>
    <scope>NUCLEOTIDE SEQUENCE</scope>
    <source>
        <strain evidence="11">QUZm001</strain>
    </source>
</reference>
<dbReference type="FunFam" id="1.10.630.10:FF:000006">
    <property type="entry name" value="Cytochrome P450 302a1, mitochondrial"/>
    <property type="match status" value="1"/>
</dbReference>
<dbReference type="SUPFAM" id="SSF48264">
    <property type="entry name" value="Cytochrome P450"/>
    <property type="match status" value="1"/>
</dbReference>
<keyword evidence="12" id="KW-1185">Reference proteome</keyword>
<evidence type="ECO:0000256" key="6">
    <source>
        <dbReference type="ARBA" id="ARBA00023004"/>
    </source>
</evidence>
<evidence type="ECO:0000256" key="10">
    <source>
        <dbReference type="SAM" id="MobiDB-lite"/>
    </source>
</evidence>
<evidence type="ECO:0000256" key="2">
    <source>
        <dbReference type="ARBA" id="ARBA00010617"/>
    </source>
</evidence>
<keyword evidence="5 9" id="KW-0560">Oxidoreductase</keyword>
<proteinExistence type="inferred from homology"/>
<evidence type="ECO:0000256" key="4">
    <source>
        <dbReference type="ARBA" id="ARBA00022723"/>
    </source>
</evidence>
<sequence>MNTKRLFAATLKNNPMKLLMSTQTEFVEALSDKKLQHYRNLNALENNDTKPFDWEQAKAFEEIPGPKPLPLVGNTWRFLLPKVGNFYGMDILQIHKQMRQQYGDITIMKGLVGLQPIVVLFNPSDIEKLHRNEGVWPTRHGLPSFAHYRKLRKNILSSGGLICLQGEEWFKFRTVVNPILMQPKNVIHYADKMNFVADELVDNIKYLSEENEQGQMPDDFHNELYKWSLESIGVVTMDTHLGCLKRGSVNEEAQKLIYSVLRMFQLMYKLDVMPSVWKYISTPSWKEYVQVLDFMLKTNLKHINRYIEKIEKGEIDNNQITSALHQMIQIDRNTATAMSVDMMIAGVDTTGRVLAAALYYLAKNPDKQELLRSEANNLLKVKDAPVTKETLSKNVYTKAVVKETTRLSPIAIGNLRTTKKDLVLGGYQVPSGTDVLTSTLMLSQQEEHFPKAKEFLPERWLKTTTGEFSHKNTNPFVFAPFGFGARSCIGKRFANLELETALLKIIRNFELQWPHEDMVFYTTTLHGMAKPLKIHLGRGELGAREEENQVRGLLKEDFREEKGPENRRKSQEPPPPTLGREEVPFRIF</sequence>
<gene>
    <name evidence="11" type="ORF">Zmor_021164</name>
</gene>
<keyword evidence="4 8" id="KW-0479">Metal-binding</keyword>
<dbReference type="PROSITE" id="PS00086">
    <property type="entry name" value="CYTOCHROME_P450"/>
    <property type="match status" value="1"/>
</dbReference>
<keyword evidence="3 8" id="KW-0349">Heme</keyword>
<dbReference type="InterPro" id="IPR002401">
    <property type="entry name" value="Cyt_P450_E_grp-I"/>
</dbReference>
<protein>
    <recommendedName>
        <fullName evidence="13">Cytochrome P450 CYP12A2</fullName>
    </recommendedName>
</protein>
<accession>A0AA38MAH4</accession>
<evidence type="ECO:0000313" key="11">
    <source>
        <dbReference type="EMBL" id="KAJ3649418.1"/>
    </source>
</evidence>
<dbReference type="PANTHER" id="PTHR24279:SF120">
    <property type="entry name" value="CYTOCHROME P450"/>
    <property type="match status" value="1"/>
</dbReference>
<comment type="caution">
    <text evidence="11">The sequence shown here is derived from an EMBL/GenBank/DDBJ whole genome shotgun (WGS) entry which is preliminary data.</text>
</comment>
<comment type="cofactor">
    <cofactor evidence="1 8">
        <name>heme</name>
        <dbReference type="ChEBI" id="CHEBI:30413"/>
    </cofactor>
</comment>
<evidence type="ECO:0000256" key="8">
    <source>
        <dbReference type="PIRSR" id="PIRSR602401-1"/>
    </source>
</evidence>
<name>A0AA38MAH4_9CUCU</name>
<dbReference type="Gene3D" id="1.10.630.10">
    <property type="entry name" value="Cytochrome P450"/>
    <property type="match status" value="1"/>
</dbReference>
<evidence type="ECO:0008006" key="13">
    <source>
        <dbReference type="Google" id="ProtNLM"/>
    </source>
</evidence>
<dbReference type="GO" id="GO:0016705">
    <property type="term" value="F:oxidoreductase activity, acting on paired donors, with incorporation or reduction of molecular oxygen"/>
    <property type="evidence" value="ECO:0007669"/>
    <property type="project" value="InterPro"/>
</dbReference>
<dbReference type="Pfam" id="PF00067">
    <property type="entry name" value="p450"/>
    <property type="match status" value="1"/>
</dbReference>
<evidence type="ECO:0000313" key="12">
    <source>
        <dbReference type="Proteomes" id="UP001168821"/>
    </source>
</evidence>
<feature type="compositionally biased region" description="Basic and acidic residues" evidence="10">
    <location>
        <begin position="579"/>
        <end position="588"/>
    </location>
</feature>
<comment type="similarity">
    <text evidence="2 9">Belongs to the cytochrome P450 family.</text>
</comment>
<dbReference type="AlphaFoldDB" id="A0AA38MAH4"/>
<dbReference type="GO" id="GO:0005506">
    <property type="term" value="F:iron ion binding"/>
    <property type="evidence" value="ECO:0007669"/>
    <property type="project" value="InterPro"/>
</dbReference>
<keyword evidence="7 9" id="KW-0503">Monooxygenase</keyword>
<dbReference type="PRINTS" id="PR00463">
    <property type="entry name" value="EP450I"/>
</dbReference>
<dbReference type="InterPro" id="IPR036396">
    <property type="entry name" value="Cyt_P450_sf"/>
</dbReference>
<evidence type="ECO:0000256" key="1">
    <source>
        <dbReference type="ARBA" id="ARBA00001971"/>
    </source>
</evidence>
<dbReference type="GO" id="GO:0004497">
    <property type="term" value="F:monooxygenase activity"/>
    <property type="evidence" value="ECO:0007669"/>
    <property type="project" value="UniProtKB-KW"/>
</dbReference>
<dbReference type="EMBL" id="JALNTZ010000006">
    <property type="protein sequence ID" value="KAJ3649418.1"/>
    <property type="molecule type" value="Genomic_DNA"/>
</dbReference>
<evidence type="ECO:0000256" key="5">
    <source>
        <dbReference type="ARBA" id="ARBA00023002"/>
    </source>
</evidence>
<dbReference type="InterPro" id="IPR050479">
    <property type="entry name" value="CYP11_CYP27_families"/>
</dbReference>
<evidence type="ECO:0000256" key="7">
    <source>
        <dbReference type="ARBA" id="ARBA00023033"/>
    </source>
</evidence>
<feature type="region of interest" description="Disordered" evidence="10">
    <location>
        <begin position="546"/>
        <end position="588"/>
    </location>
</feature>
<dbReference type="Proteomes" id="UP001168821">
    <property type="component" value="Unassembled WGS sequence"/>
</dbReference>
<organism evidence="11 12">
    <name type="scientific">Zophobas morio</name>
    <dbReference type="NCBI Taxonomy" id="2755281"/>
    <lineage>
        <taxon>Eukaryota</taxon>
        <taxon>Metazoa</taxon>
        <taxon>Ecdysozoa</taxon>
        <taxon>Arthropoda</taxon>
        <taxon>Hexapoda</taxon>
        <taxon>Insecta</taxon>
        <taxon>Pterygota</taxon>
        <taxon>Neoptera</taxon>
        <taxon>Endopterygota</taxon>
        <taxon>Coleoptera</taxon>
        <taxon>Polyphaga</taxon>
        <taxon>Cucujiformia</taxon>
        <taxon>Tenebrionidae</taxon>
        <taxon>Zophobas</taxon>
    </lineage>
</organism>
<dbReference type="GO" id="GO:0020037">
    <property type="term" value="F:heme binding"/>
    <property type="evidence" value="ECO:0007669"/>
    <property type="project" value="InterPro"/>
</dbReference>
<feature type="binding site" description="axial binding residue" evidence="8">
    <location>
        <position position="488"/>
    </location>
    <ligand>
        <name>heme</name>
        <dbReference type="ChEBI" id="CHEBI:30413"/>
    </ligand>
    <ligandPart>
        <name>Fe</name>
        <dbReference type="ChEBI" id="CHEBI:18248"/>
    </ligandPart>
</feature>
<keyword evidence="6 8" id="KW-0408">Iron</keyword>
<feature type="compositionally biased region" description="Basic and acidic residues" evidence="10">
    <location>
        <begin position="546"/>
        <end position="571"/>
    </location>
</feature>
<dbReference type="PANTHER" id="PTHR24279">
    <property type="entry name" value="CYTOCHROME P450"/>
    <property type="match status" value="1"/>
</dbReference>